<comment type="caution">
    <text evidence="2">The sequence shown here is derived from an EMBL/GenBank/DDBJ whole genome shotgun (WGS) entry which is preliminary data.</text>
</comment>
<sequence length="81" mass="8727">MGNKQASVGVKDKGPAAWHKRNAERKDSWSEAIMTRLVTSLEENPPSLGFPKATLVAGVIPALQSHRLTGAEPTRLAEYGT</sequence>
<evidence type="ECO:0000256" key="1">
    <source>
        <dbReference type="SAM" id="MobiDB-lite"/>
    </source>
</evidence>
<feature type="region of interest" description="Disordered" evidence="1">
    <location>
        <begin position="1"/>
        <end position="24"/>
    </location>
</feature>
<dbReference type="Proteomes" id="UP001220324">
    <property type="component" value="Unassembled WGS sequence"/>
</dbReference>
<reference evidence="2 3" key="1">
    <citation type="journal article" date="2023" name="IMA Fungus">
        <title>Comparative genomic study of the Penicillium genus elucidates a diverse pangenome and 15 lateral gene transfer events.</title>
        <authorList>
            <person name="Petersen C."/>
            <person name="Sorensen T."/>
            <person name="Nielsen M.R."/>
            <person name="Sondergaard T.E."/>
            <person name="Sorensen J.L."/>
            <person name="Fitzpatrick D.A."/>
            <person name="Frisvad J.C."/>
            <person name="Nielsen K.L."/>
        </authorList>
    </citation>
    <scope>NUCLEOTIDE SEQUENCE [LARGE SCALE GENOMIC DNA]</scope>
    <source>
        <strain evidence="2 3">IBT 35679</strain>
    </source>
</reference>
<proteinExistence type="predicted"/>
<keyword evidence="3" id="KW-1185">Reference proteome</keyword>
<gene>
    <name evidence="2" type="ORF">N7494_012442</name>
</gene>
<dbReference type="AlphaFoldDB" id="A0AAD6CLJ7"/>
<accession>A0AAD6CLJ7</accession>
<protein>
    <submittedName>
        <fullName evidence="2">Uncharacterized protein</fullName>
    </submittedName>
</protein>
<dbReference type="EMBL" id="JAQIZZ010000008">
    <property type="protein sequence ID" value="KAJ5525792.1"/>
    <property type="molecule type" value="Genomic_DNA"/>
</dbReference>
<organism evidence="2 3">
    <name type="scientific">Penicillium frequentans</name>
    <dbReference type="NCBI Taxonomy" id="3151616"/>
    <lineage>
        <taxon>Eukaryota</taxon>
        <taxon>Fungi</taxon>
        <taxon>Dikarya</taxon>
        <taxon>Ascomycota</taxon>
        <taxon>Pezizomycotina</taxon>
        <taxon>Eurotiomycetes</taxon>
        <taxon>Eurotiomycetidae</taxon>
        <taxon>Eurotiales</taxon>
        <taxon>Aspergillaceae</taxon>
        <taxon>Penicillium</taxon>
    </lineage>
</organism>
<evidence type="ECO:0000313" key="3">
    <source>
        <dbReference type="Proteomes" id="UP001220324"/>
    </source>
</evidence>
<name>A0AAD6CLJ7_9EURO</name>
<evidence type="ECO:0000313" key="2">
    <source>
        <dbReference type="EMBL" id="KAJ5525792.1"/>
    </source>
</evidence>